<feature type="domain" description="Transposase DDE" evidence="1">
    <location>
        <begin position="42"/>
        <end position="91"/>
    </location>
</feature>
<organism evidence="2 3">
    <name type="scientific">Bacteroides xylanisolvens</name>
    <dbReference type="NCBI Taxonomy" id="371601"/>
    <lineage>
        <taxon>Bacteria</taxon>
        <taxon>Pseudomonadati</taxon>
        <taxon>Bacteroidota</taxon>
        <taxon>Bacteroidia</taxon>
        <taxon>Bacteroidales</taxon>
        <taxon>Bacteroidaceae</taxon>
        <taxon>Bacteroides</taxon>
    </lineage>
</organism>
<comment type="caution">
    <text evidence="2">The sequence shown here is derived from an EMBL/GenBank/DDBJ whole genome shotgun (WGS) entry which is preliminary data.</text>
</comment>
<sequence>MKGSFADKIADCIPDYRNEFSISHTYREMVLQRIGQILCGYVDDTNANIYGAQQLTLFNDYYGEYCYMPMLMFDGLTGKLILSLLHPGASQQIFECVWYSQTRYYISSRMLACHHY</sequence>
<dbReference type="Pfam" id="PF13701">
    <property type="entry name" value="DDE_Tnp_1_4"/>
    <property type="match status" value="1"/>
</dbReference>
<name>A0A7J5PV83_9BACE</name>
<dbReference type="AlphaFoldDB" id="A0A7J5PV83"/>
<gene>
    <name evidence="2" type="ORF">GA398_14210</name>
</gene>
<evidence type="ECO:0000313" key="2">
    <source>
        <dbReference type="EMBL" id="KAB6146889.1"/>
    </source>
</evidence>
<protein>
    <recommendedName>
        <fullName evidence="1">Transposase DDE domain-containing protein</fullName>
    </recommendedName>
</protein>
<dbReference type="Proteomes" id="UP000434604">
    <property type="component" value="Unassembled WGS sequence"/>
</dbReference>
<evidence type="ECO:0000259" key="1">
    <source>
        <dbReference type="Pfam" id="PF13701"/>
    </source>
</evidence>
<dbReference type="InterPro" id="IPR025668">
    <property type="entry name" value="Tnp_DDE_dom"/>
</dbReference>
<evidence type="ECO:0000313" key="3">
    <source>
        <dbReference type="Proteomes" id="UP000434604"/>
    </source>
</evidence>
<accession>A0A7J5PV83</accession>
<dbReference type="EMBL" id="WDED01000020">
    <property type="protein sequence ID" value="KAB6146889.1"/>
    <property type="molecule type" value="Genomic_DNA"/>
</dbReference>
<reference evidence="2 3" key="1">
    <citation type="journal article" date="2019" name="Nat. Med.">
        <title>A library of human gut bacterial isolates paired with longitudinal multiomics data enables mechanistic microbiome research.</title>
        <authorList>
            <person name="Poyet M."/>
            <person name="Groussin M."/>
            <person name="Gibbons S.M."/>
            <person name="Avila-Pacheco J."/>
            <person name="Jiang X."/>
            <person name="Kearney S.M."/>
            <person name="Perrotta A.R."/>
            <person name="Berdy B."/>
            <person name="Zhao S."/>
            <person name="Lieberman T.D."/>
            <person name="Swanson P.K."/>
            <person name="Smith M."/>
            <person name="Roesemann S."/>
            <person name="Alexander J.E."/>
            <person name="Rich S.A."/>
            <person name="Livny J."/>
            <person name="Vlamakis H."/>
            <person name="Clish C."/>
            <person name="Bullock K."/>
            <person name="Deik A."/>
            <person name="Scott J."/>
            <person name="Pierce K.A."/>
            <person name="Xavier R.J."/>
            <person name="Alm E.J."/>
        </authorList>
    </citation>
    <scope>NUCLEOTIDE SEQUENCE [LARGE SCALE GENOMIC DNA]</scope>
    <source>
        <strain evidence="2 3">BIOML-A58</strain>
    </source>
</reference>
<proteinExistence type="predicted"/>